<dbReference type="VEuPathDB" id="TriTrypDB:LpyrH10_01_9040"/>
<proteinExistence type="predicted"/>
<feature type="region of interest" description="Disordered" evidence="1">
    <location>
        <begin position="45"/>
        <end position="72"/>
    </location>
</feature>
<evidence type="ECO:0000256" key="1">
    <source>
        <dbReference type="SAM" id="MobiDB-lite"/>
    </source>
</evidence>
<evidence type="ECO:0000313" key="3">
    <source>
        <dbReference type="Proteomes" id="UP000037923"/>
    </source>
</evidence>
<accession>A0A0M9GBM4</accession>
<dbReference type="Proteomes" id="UP000037923">
    <property type="component" value="Unassembled WGS sequence"/>
</dbReference>
<reference evidence="2 3" key="1">
    <citation type="submission" date="2015-07" db="EMBL/GenBank/DDBJ databases">
        <title>High-quality genome of monoxenous trypanosomatid Leptomonas pyrrhocoris.</title>
        <authorList>
            <person name="Flegontov P."/>
            <person name="Butenko A."/>
            <person name="Firsov S."/>
            <person name="Vlcek C."/>
            <person name="Logacheva M.D."/>
            <person name="Field M."/>
            <person name="Filatov D."/>
            <person name="Flegontova O."/>
            <person name="Gerasimov E."/>
            <person name="Jackson A.P."/>
            <person name="Kelly S."/>
            <person name="Opperdoes F."/>
            <person name="O'Reilly A."/>
            <person name="Votypka J."/>
            <person name="Yurchenko V."/>
            <person name="Lukes J."/>
        </authorList>
    </citation>
    <scope>NUCLEOTIDE SEQUENCE [LARGE SCALE GENOMIC DNA]</scope>
    <source>
        <strain evidence="2">H10</strain>
    </source>
</reference>
<dbReference type="OMA" id="KLYNAQV"/>
<keyword evidence="3" id="KW-1185">Reference proteome</keyword>
<evidence type="ECO:0000313" key="2">
    <source>
        <dbReference type="EMBL" id="KPA86856.1"/>
    </source>
</evidence>
<dbReference type="RefSeq" id="XP_015665294.1">
    <property type="nucleotide sequence ID" value="XM_015797286.1"/>
</dbReference>
<dbReference type="OrthoDB" id="264964at2759"/>
<dbReference type="AlphaFoldDB" id="A0A0M9GBM4"/>
<sequence>MRLWRQQGQRWEMRRLHNVAATYLRDAQQFVSPILSSRCFQSTYKTGASSSPRAVPSEREEETPPEPVDSDENLSRLRELLGEVSPKDSAALFFKTHLPLREEVWPNLICTAPPTPKAPLPSAASSAVAATTLTPQYNSVAAINNIQEQQQQQTRAKAVHSPQHRDPLRWYGGPPGVIRDVDYFTATMAAQFNDFFRTQYYMQKRPTAPLLRCPACAAQLLAVEEQGAEKISGLRSSYLRTPTSSRLWMDPPALDRHLSWAHPDQLYTPQELAAYNDQVHRELLYSCGLAAAVRSACGVDRNNTAEPLDEWKTTPARLILAVDVANVEMGASATVLDMLTSSELCRIFAQVPVAICATHELFVPFASKILHALYQLALLHPSSTLHPFAANTSLESGDVMMSAYVNEMMLASRTRAIPPVVLLTNDGQQRQVAKEMHGSAQRTLSPVGVVRFASPGLVSSFAEEMRAALTGSFWKV</sequence>
<dbReference type="RefSeq" id="XP_015665295.1">
    <property type="nucleotide sequence ID" value="XM_015797287.1"/>
</dbReference>
<name>A0A0M9GBM4_LEPPY</name>
<protein>
    <submittedName>
        <fullName evidence="2">Uncharacterized protein</fullName>
    </submittedName>
</protein>
<feature type="compositionally biased region" description="Acidic residues" evidence="1">
    <location>
        <begin position="59"/>
        <end position="72"/>
    </location>
</feature>
<organism evidence="2 3">
    <name type="scientific">Leptomonas pyrrhocoris</name>
    <name type="common">Firebug parasite</name>
    <dbReference type="NCBI Taxonomy" id="157538"/>
    <lineage>
        <taxon>Eukaryota</taxon>
        <taxon>Discoba</taxon>
        <taxon>Euglenozoa</taxon>
        <taxon>Kinetoplastea</taxon>
        <taxon>Metakinetoplastina</taxon>
        <taxon>Trypanosomatida</taxon>
        <taxon>Trypanosomatidae</taxon>
        <taxon>Leishmaniinae</taxon>
        <taxon>Leptomonas</taxon>
    </lineage>
</organism>
<dbReference type="GeneID" id="26901201"/>
<dbReference type="EMBL" id="LGTL01000001">
    <property type="protein sequence ID" value="KPA86856.1"/>
    <property type="molecule type" value="Genomic_DNA"/>
</dbReference>
<dbReference type="EMBL" id="LGTL01000001">
    <property type="protein sequence ID" value="KPA86855.1"/>
    <property type="molecule type" value="Genomic_DNA"/>
</dbReference>
<comment type="caution">
    <text evidence="2">The sequence shown here is derived from an EMBL/GenBank/DDBJ whole genome shotgun (WGS) entry which is preliminary data.</text>
</comment>
<gene>
    <name evidence="2" type="ORF">ABB37_00904</name>
</gene>